<dbReference type="SUPFAM" id="SSF47413">
    <property type="entry name" value="lambda repressor-like DNA-binding domains"/>
    <property type="match status" value="1"/>
</dbReference>
<feature type="compositionally biased region" description="Basic residues" evidence="1">
    <location>
        <begin position="135"/>
        <end position="147"/>
    </location>
</feature>
<accession>A0AAT9LDE2</accession>
<dbReference type="SMART" id="SM00530">
    <property type="entry name" value="HTH_XRE"/>
    <property type="match status" value="1"/>
</dbReference>
<evidence type="ECO:0000256" key="2">
    <source>
        <dbReference type="SAM" id="Phobius"/>
    </source>
</evidence>
<feature type="compositionally biased region" description="Basic and acidic residues" evidence="1">
    <location>
        <begin position="110"/>
        <end position="134"/>
    </location>
</feature>
<keyword evidence="2" id="KW-0472">Membrane</keyword>
<feature type="region of interest" description="Disordered" evidence="1">
    <location>
        <begin position="86"/>
        <end position="149"/>
    </location>
</feature>
<dbReference type="InterPro" id="IPR025194">
    <property type="entry name" value="RodZ-like_C"/>
</dbReference>
<dbReference type="PANTHER" id="PTHR34475:SF1">
    <property type="entry name" value="CYTOSKELETON PROTEIN RODZ"/>
    <property type="match status" value="1"/>
</dbReference>
<keyword evidence="2" id="KW-0812">Transmembrane</keyword>
<evidence type="ECO:0000313" key="4">
    <source>
        <dbReference type="EMBL" id="QUL98653.1"/>
    </source>
</evidence>
<dbReference type="Pfam" id="PF13464">
    <property type="entry name" value="RodZ_C"/>
    <property type="match status" value="1"/>
</dbReference>
<name>A0AAT9LDE2_9FIRM</name>
<dbReference type="InterPro" id="IPR010982">
    <property type="entry name" value="Lambda_DNA-bd_dom_sf"/>
</dbReference>
<reference evidence="4" key="2">
    <citation type="journal article" date="2023" name="Biology">
        <title>Prokaryotic Life Associated with Coal-Fire Gas Vents Revealed by Metagenomics.</title>
        <authorList>
            <person name="Kadnikov V.V."/>
            <person name="Mardanov A.V."/>
            <person name="Beletsky A.V."/>
            <person name="Karnachuk O.V."/>
            <person name="Ravin N.V."/>
        </authorList>
    </citation>
    <scope>NUCLEOTIDE SEQUENCE</scope>
    <source>
        <strain evidence="4">Bu02</strain>
    </source>
</reference>
<feature type="compositionally biased region" description="Low complexity" evidence="1">
    <location>
        <begin position="95"/>
        <end position="108"/>
    </location>
</feature>
<dbReference type="GO" id="GO:0003677">
    <property type="term" value="F:DNA binding"/>
    <property type="evidence" value="ECO:0007669"/>
    <property type="project" value="InterPro"/>
</dbReference>
<dbReference type="CDD" id="cd00093">
    <property type="entry name" value="HTH_XRE"/>
    <property type="match status" value="1"/>
</dbReference>
<proteinExistence type="predicted"/>
<organism evidence="4">
    <name type="scientific">Candidatus Fermentithermobacillus carboniphilus</name>
    <dbReference type="NCBI Taxonomy" id="3085328"/>
    <lineage>
        <taxon>Bacteria</taxon>
        <taxon>Bacillati</taxon>
        <taxon>Bacillota</taxon>
        <taxon>Candidatus Fermentithermobacillia</taxon>
        <taxon>Candidatus Fermentithermobacillales</taxon>
        <taxon>Candidatus Fermentithermobacillaceae</taxon>
        <taxon>Candidatus Fermentithermobacillus</taxon>
    </lineage>
</organism>
<sequence>MAGEVTAKLKEMGARIRARRESLGLSIEDVQEKTKIRSKYLLAIEEGDDSISPGKAYFRVFLKTYANFLGLDGLEFSRAYEELTEAESQPEVSRESPSSAAPAPGVRATRLAEKKPVPEQPRGQDEAARTEPPRRNARQRPRRRGRSTRGSYRKFLLAALLIAAIGWGFYALILRPHKSAPSAVPGGARYNQPSGDSQAPGASKEPGSGGQKPPETTTVTVIRKDPDNSTTVFQVAKGPLELTFATTEGKDSDCWVRVMADGKVILERTLAPGETQKIRAEREIRIRAGKPWVLKLELNGKDLGMAGPYGPVKDLVFTVESATTQ</sequence>
<dbReference type="KEGG" id="fcz:IMF26_00740"/>
<dbReference type="InterPro" id="IPR050400">
    <property type="entry name" value="Bact_Cytoskel_RodZ"/>
</dbReference>
<feature type="domain" description="HTH cro/C1-type" evidence="3">
    <location>
        <begin position="15"/>
        <end position="76"/>
    </location>
</feature>
<dbReference type="EMBL" id="CP062796">
    <property type="protein sequence ID" value="QUL98653.1"/>
    <property type="molecule type" value="Genomic_DNA"/>
</dbReference>
<feature type="region of interest" description="Disordered" evidence="1">
    <location>
        <begin position="180"/>
        <end position="218"/>
    </location>
</feature>
<reference evidence="4" key="1">
    <citation type="submission" date="2020-10" db="EMBL/GenBank/DDBJ databases">
        <authorList>
            <person name="Kadnikov V."/>
            <person name="Beletsky A.V."/>
            <person name="Mardanov A.V."/>
            <person name="Karnachuk O.V."/>
            <person name="Ravin N.V."/>
        </authorList>
    </citation>
    <scope>NUCLEOTIDE SEQUENCE</scope>
    <source>
        <strain evidence="4">Bu02</strain>
    </source>
</reference>
<dbReference type="PANTHER" id="PTHR34475">
    <property type="match status" value="1"/>
</dbReference>
<dbReference type="InterPro" id="IPR001387">
    <property type="entry name" value="Cro/C1-type_HTH"/>
</dbReference>
<gene>
    <name evidence="4" type="ORF">IMF26_00740</name>
</gene>
<evidence type="ECO:0000256" key="1">
    <source>
        <dbReference type="SAM" id="MobiDB-lite"/>
    </source>
</evidence>
<feature type="transmembrane region" description="Helical" evidence="2">
    <location>
        <begin position="152"/>
        <end position="173"/>
    </location>
</feature>
<dbReference type="Pfam" id="PF13413">
    <property type="entry name" value="HTH_25"/>
    <property type="match status" value="1"/>
</dbReference>
<protein>
    <submittedName>
        <fullName evidence="4">Helix-turn-helix domain-containing protein</fullName>
    </submittedName>
</protein>
<dbReference type="AlphaFoldDB" id="A0AAT9LDE2"/>
<keyword evidence="2" id="KW-1133">Transmembrane helix</keyword>
<dbReference type="Gene3D" id="1.10.260.40">
    <property type="entry name" value="lambda repressor-like DNA-binding domains"/>
    <property type="match status" value="1"/>
</dbReference>
<evidence type="ECO:0000259" key="3">
    <source>
        <dbReference type="SMART" id="SM00530"/>
    </source>
</evidence>